<feature type="domain" description="Wall-associated receptor kinase C-terminal" evidence="3">
    <location>
        <begin position="67"/>
        <end position="154"/>
    </location>
</feature>
<dbReference type="Pfam" id="PF14380">
    <property type="entry name" value="WAK_assoc"/>
    <property type="match status" value="1"/>
</dbReference>
<evidence type="ECO:0000313" key="4">
    <source>
        <dbReference type="EMBL" id="KAJ4840974.1"/>
    </source>
</evidence>
<dbReference type="AlphaFoldDB" id="A0A9Q0JGM5"/>
<evidence type="ECO:0000256" key="2">
    <source>
        <dbReference type="SAM" id="Coils"/>
    </source>
</evidence>
<dbReference type="PANTHER" id="PTHR33138:SF51">
    <property type="entry name" value="WALL-ASSOCIATED RECEPTOR KINASE GALACTURONAN-BINDING DOMAIN-CONTAINING PROTEIN"/>
    <property type="match status" value="1"/>
</dbReference>
<accession>A0A9Q0JGM5</accession>
<dbReference type="Proteomes" id="UP001141552">
    <property type="component" value="Unassembled WGS sequence"/>
</dbReference>
<organism evidence="4 5">
    <name type="scientific">Turnera subulata</name>
    <dbReference type="NCBI Taxonomy" id="218843"/>
    <lineage>
        <taxon>Eukaryota</taxon>
        <taxon>Viridiplantae</taxon>
        <taxon>Streptophyta</taxon>
        <taxon>Embryophyta</taxon>
        <taxon>Tracheophyta</taxon>
        <taxon>Spermatophyta</taxon>
        <taxon>Magnoliopsida</taxon>
        <taxon>eudicotyledons</taxon>
        <taxon>Gunneridae</taxon>
        <taxon>Pentapetalae</taxon>
        <taxon>rosids</taxon>
        <taxon>fabids</taxon>
        <taxon>Malpighiales</taxon>
        <taxon>Passifloraceae</taxon>
        <taxon>Turnera</taxon>
    </lineage>
</organism>
<keyword evidence="5" id="KW-1185">Reference proteome</keyword>
<sequence length="556" mass="62241">MKSLALSYSEVEEANCPKVSQDVVSLNTTPPTLFNHTAGNKFLHFFYNCSLFPPSLPHIACFVYGAKKSYVFVEGKVPEFDWHRYCESTKTVLVIDEAASDRDLVQGFGKALQDGFKLTWQQPHGDCQLCEASGGSCGYANGSSKNLFCICSDGRHSIGCRDKGIVLVQSEPDYVVIGAVIFGGFTIAATMAYLMKKKRVGSYKPMCKYTYTYDEHSFHKRGDEAGNTTNDLLVGIWDILKYQAKWLTDKIGSSSTHVEALSKEVTESLKGIKDIKEDLQKQKQDLNNIIKLAISESLKGSALPHQEGLDTKGQDFVRGVVTQASREIGDQNREILEKLNVFKEQIEKVINDQNLDDKFGHTEKVIRECLADVENKLAKLQRLGRDILEEVVSNSSAKPDIEKLVLENNKILKRFEDGNLGNSKNDIFNLIKGIKIPGLEQLVKKEDLSEGDKKIDSKTLLRRIDLKQDQILAKLEEKKEKVVNHDIKEIEKIVNNSKREIEGILMEMSKKIERASVDESIAEELAKAKVYLNKSTNRVIHVIGSCSDPQITGGIN</sequence>
<proteinExistence type="predicted"/>
<protein>
    <recommendedName>
        <fullName evidence="3">Wall-associated receptor kinase C-terminal domain-containing protein</fullName>
    </recommendedName>
</protein>
<evidence type="ECO:0000313" key="5">
    <source>
        <dbReference type="Proteomes" id="UP001141552"/>
    </source>
</evidence>
<evidence type="ECO:0000256" key="1">
    <source>
        <dbReference type="ARBA" id="ARBA00023180"/>
    </source>
</evidence>
<dbReference type="OrthoDB" id="635050at2759"/>
<comment type="caution">
    <text evidence="4">The sequence shown here is derived from an EMBL/GenBank/DDBJ whole genome shotgun (WGS) entry which is preliminary data.</text>
</comment>
<evidence type="ECO:0000259" key="3">
    <source>
        <dbReference type="Pfam" id="PF14380"/>
    </source>
</evidence>
<gene>
    <name evidence="4" type="ORF">Tsubulata_026494</name>
</gene>
<keyword evidence="1" id="KW-0325">Glycoprotein</keyword>
<feature type="coiled-coil region" evidence="2">
    <location>
        <begin position="332"/>
        <end position="390"/>
    </location>
</feature>
<reference evidence="4" key="1">
    <citation type="submission" date="2022-02" db="EMBL/GenBank/DDBJ databases">
        <authorList>
            <person name="Henning P.M."/>
            <person name="McCubbin A.G."/>
            <person name="Shore J.S."/>
        </authorList>
    </citation>
    <scope>NUCLEOTIDE SEQUENCE</scope>
    <source>
        <strain evidence="4">F60SS</strain>
        <tissue evidence="4">Leaves</tissue>
    </source>
</reference>
<keyword evidence="2" id="KW-0175">Coiled coil</keyword>
<name>A0A9Q0JGM5_9ROSI</name>
<dbReference type="EMBL" id="JAKUCV010002910">
    <property type="protein sequence ID" value="KAJ4840974.1"/>
    <property type="molecule type" value="Genomic_DNA"/>
</dbReference>
<dbReference type="PANTHER" id="PTHR33138">
    <property type="entry name" value="OS01G0690200 PROTEIN"/>
    <property type="match status" value="1"/>
</dbReference>
<reference evidence="4" key="2">
    <citation type="journal article" date="2023" name="Plants (Basel)">
        <title>Annotation of the Turnera subulata (Passifloraceae) Draft Genome Reveals the S-Locus Evolved after the Divergence of Turneroideae from Passifloroideae in a Stepwise Manner.</title>
        <authorList>
            <person name="Henning P.M."/>
            <person name="Roalson E.H."/>
            <person name="Mir W."/>
            <person name="McCubbin A.G."/>
            <person name="Shore J.S."/>
        </authorList>
    </citation>
    <scope>NUCLEOTIDE SEQUENCE</scope>
    <source>
        <strain evidence="4">F60SS</strain>
    </source>
</reference>
<dbReference type="InterPro" id="IPR032872">
    <property type="entry name" value="WAK_assoc_C"/>
</dbReference>
<feature type="coiled-coil region" evidence="2">
    <location>
        <begin position="269"/>
        <end position="296"/>
    </location>
</feature>